<feature type="domain" description="Fatty acid hydroxylase" evidence="8">
    <location>
        <begin position="106"/>
        <end position="239"/>
    </location>
</feature>
<dbReference type="EC" id="1.-.-.-" evidence="9"/>
<dbReference type="PANTHER" id="PTHR21624:SF1">
    <property type="entry name" value="ALKYLGLYCEROL MONOOXYGENASE"/>
    <property type="match status" value="1"/>
</dbReference>
<feature type="transmembrane region" description="Helical" evidence="7">
    <location>
        <begin position="159"/>
        <end position="179"/>
    </location>
</feature>
<feature type="transmembrane region" description="Helical" evidence="7">
    <location>
        <begin position="12"/>
        <end position="33"/>
    </location>
</feature>
<evidence type="ECO:0000259" key="8">
    <source>
        <dbReference type="Pfam" id="PF04116"/>
    </source>
</evidence>
<evidence type="ECO:0000313" key="9">
    <source>
        <dbReference type="EMBL" id="WGK68796.1"/>
    </source>
</evidence>
<evidence type="ECO:0000256" key="3">
    <source>
        <dbReference type="ARBA" id="ARBA00022989"/>
    </source>
</evidence>
<dbReference type="RefSeq" id="WP_326926982.1">
    <property type="nucleotide sequence ID" value="NZ_CP123443.1"/>
</dbReference>
<dbReference type="PANTHER" id="PTHR21624">
    <property type="entry name" value="STEROL DESATURASE-RELATED PROTEIN"/>
    <property type="match status" value="1"/>
</dbReference>
<organism evidence="9 10">
    <name type="scientific">Candidatus Haliotispira prima</name>
    <dbReference type="NCBI Taxonomy" id="3034016"/>
    <lineage>
        <taxon>Bacteria</taxon>
        <taxon>Pseudomonadati</taxon>
        <taxon>Spirochaetota</taxon>
        <taxon>Spirochaetia</taxon>
        <taxon>Spirochaetales</taxon>
        <taxon>Spirochaetaceae</taxon>
        <taxon>Candidatus Haliotispira</taxon>
    </lineage>
</organism>
<keyword evidence="10" id="KW-1185">Reference proteome</keyword>
<evidence type="ECO:0000256" key="5">
    <source>
        <dbReference type="ARBA" id="ARBA00023098"/>
    </source>
</evidence>
<proteinExistence type="predicted"/>
<dbReference type="GO" id="GO:0016491">
    <property type="term" value="F:oxidoreductase activity"/>
    <property type="evidence" value="ECO:0007669"/>
    <property type="project" value="UniProtKB-KW"/>
</dbReference>
<dbReference type="EMBL" id="CP123443">
    <property type="protein sequence ID" value="WGK68796.1"/>
    <property type="molecule type" value="Genomic_DNA"/>
</dbReference>
<keyword evidence="4 9" id="KW-0560">Oxidoreductase</keyword>
<feature type="transmembrane region" description="Helical" evidence="7">
    <location>
        <begin position="98"/>
        <end position="119"/>
    </location>
</feature>
<gene>
    <name evidence="9" type="ORF">P0082_09945</name>
</gene>
<evidence type="ECO:0000256" key="1">
    <source>
        <dbReference type="ARBA" id="ARBA00004127"/>
    </source>
</evidence>
<feature type="transmembrane region" description="Helical" evidence="7">
    <location>
        <begin position="265"/>
        <end position="284"/>
    </location>
</feature>
<dbReference type="InterPro" id="IPR006694">
    <property type="entry name" value="Fatty_acid_hydroxylase"/>
</dbReference>
<keyword evidence="2 7" id="KW-0812">Transmembrane</keyword>
<keyword evidence="5" id="KW-0443">Lipid metabolism</keyword>
<dbReference type="InterPro" id="IPR051689">
    <property type="entry name" value="Sterol_desaturase/TMEM195"/>
</dbReference>
<evidence type="ECO:0000256" key="4">
    <source>
        <dbReference type="ARBA" id="ARBA00023002"/>
    </source>
</evidence>
<protein>
    <submittedName>
        <fullName evidence="9">Sterol desaturase family protein</fullName>
        <ecNumber evidence="9">1.-.-.-</ecNumber>
    </submittedName>
</protein>
<keyword evidence="3 7" id="KW-1133">Transmembrane helix</keyword>
<reference evidence="9 10" key="1">
    <citation type="submission" date="2023-04" db="EMBL/GenBank/DDBJ databases">
        <title>Spirochaete genome identified in red abalone sample constitutes a novel genus.</title>
        <authorList>
            <person name="Sharma S.P."/>
            <person name="Purcell C.M."/>
            <person name="Hyde J.R."/>
            <person name="Severin A.J."/>
        </authorList>
    </citation>
    <scope>NUCLEOTIDE SEQUENCE [LARGE SCALE GENOMIC DNA]</scope>
    <source>
        <strain evidence="9 10">SP-2023</strain>
    </source>
</reference>
<accession>A0ABY8MFM7</accession>
<keyword evidence="6 7" id="KW-0472">Membrane</keyword>
<comment type="subcellular location">
    <subcellularLocation>
        <location evidence="1">Endomembrane system</location>
        <topology evidence="1">Multi-pass membrane protein</topology>
    </subcellularLocation>
</comment>
<dbReference type="Pfam" id="PF04116">
    <property type="entry name" value="FA_hydroxylase"/>
    <property type="match status" value="1"/>
</dbReference>
<evidence type="ECO:0000313" key="10">
    <source>
        <dbReference type="Proteomes" id="UP001228690"/>
    </source>
</evidence>
<evidence type="ECO:0000256" key="6">
    <source>
        <dbReference type="ARBA" id="ARBA00023136"/>
    </source>
</evidence>
<sequence>MDSNVSAGFPALFTFLPVISLAFFALFFFLEWLQANRGKRTRRPRNARWVSYRINLSITVINQVVLFFGSATGLYLVSESHSFNGLARLLFFTESDTVLYHAFYYVVAFVFYDFLVYVWHVLNHRVHFLWQFHRCHHSDTDLNTSTGIRFHIAELTFSLFYKAGVILLFGFSGGLVVLFEATTFMFSVFHHSDLQLKDRWLKYVLVMPSHHATHHSVDPDYYNSNYGVVFPFWDRMFHTYHNHQPQEFGLKESSEGVKTFFNPKLFSWVSVLGFGLGLGWLLWYSL</sequence>
<evidence type="ECO:0000256" key="7">
    <source>
        <dbReference type="SAM" id="Phobius"/>
    </source>
</evidence>
<evidence type="ECO:0000256" key="2">
    <source>
        <dbReference type="ARBA" id="ARBA00022692"/>
    </source>
</evidence>
<feature type="transmembrane region" description="Helical" evidence="7">
    <location>
        <begin position="54"/>
        <end position="78"/>
    </location>
</feature>
<name>A0ABY8MFM7_9SPIO</name>
<dbReference type="Proteomes" id="UP001228690">
    <property type="component" value="Chromosome"/>
</dbReference>